<dbReference type="Proteomes" id="UP000076218">
    <property type="component" value="Unassembled WGS sequence"/>
</dbReference>
<gene>
    <name evidence="1" type="ORF">AWH51_04005</name>
</gene>
<proteinExistence type="predicted"/>
<accession>A0A154V4B6</accession>
<dbReference type="AlphaFoldDB" id="A0A154V4B6"/>
<name>A0A154V4B6_9MICO</name>
<protein>
    <submittedName>
        <fullName evidence="1">Uncharacterized protein</fullName>
    </submittedName>
</protein>
<sequence>MDRVTTRGSGSFVADTVQPLLHQEGAGPQKFTIDRPEGGGAQITFYVACSAGDFTVTVGTFYSGACTPDFQSNGSIPVPEGEGPLVVDLDVGPDVRYWILAIPRQQ</sequence>
<organism evidence="1 2">
    <name type="scientific">Clavibacter tessellarius</name>
    <dbReference type="NCBI Taxonomy" id="31965"/>
    <lineage>
        <taxon>Bacteria</taxon>
        <taxon>Bacillati</taxon>
        <taxon>Actinomycetota</taxon>
        <taxon>Actinomycetes</taxon>
        <taxon>Micrococcales</taxon>
        <taxon>Microbacteriaceae</taxon>
        <taxon>Clavibacter</taxon>
    </lineage>
</organism>
<evidence type="ECO:0000313" key="2">
    <source>
        <dbReference type="Proteomes" id="UP000076218"/>
    </source>
</evidence>
<dbReference type="EMBL" id="LQXA01000010">
    <property type="protein sequence ID" value="KZC96210.1"/>
    <property type="molecule type" value="Genomic_DNA"/>
</dbReference>
<evidence type="ECO:0000313" key="1">
    <source>
        <dbReference type="EMBL" id="KZC96210.1"/>
    </source>
</evidence>
<reference evidence="1 2" key="1">
    <citation type="submission" date="2016-01" db="EMBL/GenBank/DDBJ databases">
        <title>Draft genome sequence of Clavibacter michiganensis subsp. tessellarius DOAB 609.</title>
        <authorList>
            <person name="Tambong J.T."/>
        </authorList>
    </citation>
    <scope>NUCLEOTIDE SEQUENCE [LARGE SCALE GENOMIC DNA]</scope>
    <source>
        <strain evidence="1 2">DOAB 609</strain>
    </source>
</reference>
<comment type="caution">
    <text evidence="1">The sequence shown here is derived from an EMBL/GenBank/DDBJ whole genome shotgun (WGS) entry which is preliminary data.</text>
</comment>